<protein>
    <recommendedName>
        <fullName evidence="2">tRNA pseudouridine(55) synthase</fullName>
        <ecNumber evidence="2">5.4.99.25</ecNumber>
    </recommendedName>
</protein>
<feature type="compositionally biased region" description="Low complexity" evidence="5">
    <location>
        <begin position="443"/>
        <end position="454"/>
    </location>
</feature>
<evidence type="ECO:0000256" key="4">
    <source>
        <dbReference type="ARBA" id="ARBA00023235"/>
    </source>
</evidence>
<evidence type="ECO:0000256" key="2">
    <source>
        <dbReference type="ARBA" id="ARBA00012787"/>
    </source>
</evidence>
<comment type="caution">
    <text evidence="8">The sequence shown here is derived from an EMBL/GenBank/DDBJ whole genome shotgun (WGS) entry which is preliminary data.</text>
</comment>
<dbReference type="GO" id="GO:0003723">
    <property type="term" value="F:RNA binding"/>
    <property type="evidence" value="ECO:0007669"/>
    <property type="project" value="InterPro"/>
</dbReference>
<dbReference type="EMBL" id="CAJNNV010025728">
    <property type="protein sequence ID" value="CAE8615855.1"/>
    <property type="molecule type" value="Genomic_DNA"/>
</dbReference>
<evidence type="ECO:0000259" key="7">
    <source>
        <dbReference type="Pfam" id="PF21238"/>
    </source>
</evidence>
<dbReference type="InterPro" id="IPR048741">
    <property type="entry name" value="Pus10-like_C"/>
</dbReference>
<keyword evidence="6" id="KW-1133">Transmembrane helix</keyword>
<dbReference type="NCBIfam" id="TIGR01213">
    <property type="entry name" value="pseudo_Pus10arc"/>
    <property type="match status" value="1"/>
</dbReference>
<dbReference type="GO" id="GO:0160148">
    <property type="term" value="F:tRNA pseudouridine(55) synthase activity"/>
    <property type="evidence" value="ECO:0007669"/>
    <property type="project" value="UniProtKB-EC"/>
</dbReference>
<keyword evidence="6" id="KW-0812">Transmembrane</keyword>
<feature type="compositionally biased region" description="Low complexity" evidence="5">
    <location>
        <begin position="269"/>
        <end position="288"/>
    </location>
</feature>
<sequence length="685" mass="73546">AESEVVNLRRQLVEAASTQHRLPTQKSISSTSLGSAGAASIGPAKDRDEEDEEDADEKEAGSSAALLVTEEISRQCSVGDLIFENLEAAGPSLISSGGPRAASIGAPPEAAGQEEVPQLWDRINYLERRCRTMQKKLDARPIIFQSSSGQGPLNLESGQSRPGWEPWLRDAAGPVALRLNLPQGWERRLGDLATALEQPLRSFTQRLLRQDKWLWMFYVHLLVLYTIVGSCIASGSSPVLQGAKQAGSPGKKPSSSRLAAPISAEVDNNDNNSNNGSNSNNNNGNNSSREVASLSDLGRLLEVLGRQLEGIEFVRVQLGVTLGERGLSRETAVKLASGRDASDSEVQQLAKEAVLDHLRLEFATRYPGTELVSQEPDLKLLLDVSLWQFAPPIPTAIFLYGRYRKLVRGIPQTRWPCAVCRGERTGRYGKRKLGSEPGSGLISEPGASSASGKAGGTSSLSMCEACKGSGLQYANSVQDLIGSSLVTAFAAEDGVFHGMGREDIDVRCLGSGRPFVLELRAPRLRRPLQDLQALGAAVNSPEAVGAGRVELSGALLRLSSRAEPARLKGAAADKTYTIRFRVQGGFGGPEDEARILALAGSVLDQRTPSRVEHRRADLVRGRTILALGPIIAEGDEVELTIKAESGTYIKEFVHGDAGRTVPSVSGTLGRKCDVMWLDVREIHGE</sequence>
<feature type="region of interest" description="Disordered" evidence="5">
    <location>
        <begin position="264"/>
        <end position="290"/>
    </location>
</feature>
<feature type="compositionally biased region" description="Low complexity" evidence="5">
    <location>
        <begin position="27"/>
        <end position="42"/>
    </location>
</feature>
<evidence type="ECO:0000256" key="3">
    <source>
        <dbReference type="ARBA" id="ARBA00022694"/>
    </source>
</evidence>
<name>A0A813FQ24_POLGL</name>
<dbReference type="PANTHER" id="PTHR21568:SF0">
    <property type="entry name" value="TRNA PSEUDOURIDINE SYNTHASE PUS10"/>
    <property type="match status" value="1"/>
</dbReference>
<keyword evidence="9" id="KW-1185">Reference proteome</keyword>
<feature type="compositionally biased region" description="Acidic residues" evidence="5">
    <location>
        <begin position="48"/>
        <end position="57"/>
    </location>
</feature>
<keyword evidence="6" id="KW-0472">Membrane</keyword>
<evidence type="ECO:0000313" key="9">
    <source>
        <dbReference type="Proteomes" id="UP000654075"/>
    </source>
</evidence>
<feature type="region of interest" description="Disordered" evidence="5">
    <location>
        <begin position="239"/>
        <end position="258"/>
    </location>
</feature>
<feature type="compositionally biased region" description="Polar residues" evidence="5">
    <location>
        <begin position="16"/>
        <end position="26"/>
    </location>
</feature>
<feature type="region of interest" description="Disordered" evidence="5">
    <location>
        <begin position="94"/>
        <end position="113"/>
    </location>
</feature>
<keyword evidence="3" id="KW-0819">tRNA processing</keyword>
<comment type="similarity">
    <text evidence="1">Belongs to the pseudouridine synthase Pus10 family.</text>
</comment>
<gene>
    <name evidence="8" type="ORF">PGLA1383_LOCUS33563</name>
</gene>
<dbReference type="AlphaFoldDB" id="A0A813FQ24"/>
<dbReference type="Proteomes" id="UP000654075">
    <property type="component" value="Unassembled WGS sequence"/>
</dbReference>
<dbReference type="InterPro" id="IPR020103">
    <property type="entry name" value="PsdUridine_synth_cat_dom_sf"/>
</dbReference>
<organism evidence="8 9">
    <name type="scientific">Polarella glacialis</name>
    <name type="common">Dinoflagellate</name>
    <dbReference type="NCBI Taxonomy" id="89957"/>
    <lineage>
        <taxon>Eukaryota</taxon>
        <taxon>Sar</taxon>
        <taxon>Alveolata</taxon>
        <taxon>Dinophyceae</taxon>
        <taxon>Suessiales</taxon>
        <taxon>Suessiaceae</taxon>
        <taxon>Polarella</taxon>
    </lineage>
</organism>
<dbReference type="InterPro" id="IPR039894">
    <property type="entry name" value="Pus10-like"/>
</dbReference>
<accession>A0A813FQ24</accession>
<feature type="region of interest" description="Disordered" evidence="5">
    <location>
        <begin position="14"/>
        <end position="66"/>
    </location>
</feature>
<evidence type="ECO:0000313" key="8">
    <source>
        <dbReference type="EMBL" id="CAE8615855.1"/>
    </source>
</evidence>
<feature type="non-terminal residue" evidence="8">
    <location>
        <position position="1"/>
    </location>
</feature>
<dbReference type="SUPFAM" id="SSF55120">
    <property type="entry name" value="Pseudouridine synthase"/>
    <property type="match status" value="1"/>
</dbReference>
<dbReference type="OrthoDB" id="271937at2759"/>
<feature type="domain" description="Pus10-like C-terminal" evidence="7">
    <location>
        <begin position="472"/>
        <end position="682"/>
    </location>
</feature>
<dbReference type="Pfam" id="PF21238">
    <property type="entry name" value="Pus10_C"/>
    <property type="match status" value="1"/>
</dbReference>
<reference evidence="8" key="1">
    <citation type="submission" date="2021-02" db="EMBL/GenBank/DDBJ databases">
        <authorList>
            <person name="Dougan E. K."/>
            <person name="Rhodes N."/>
            <person name="Thang M."/>
            <person name="Chan C."/>
        </authorList>
    </citation>
    <scope>NUCLEOTIDE SEQUENCE</scope>
</reference>
<feature type="transmembrane region" description="Helical" evidence="6">
    <location>
        <begin position="213"/>
        <end position="235"/>
    </location>
</feature>
<dbReference type="Gene3D" id="3.30.70.2510">
    <property type="match status" value="1"/>
</dbReference>
<proteinExistence type="inferred from homology"/>
<dbReference type="EC" id="5.4.99.25" evidence="2"/>
<dbReference type="Gene3D" id="3.30.70.3190">
    <property type="match status" value="1"/>
</dbReference>
<feature type="region of interest" description="Disordered" evidence="5">
    <location>
        <begin position="429"/>
        <end position="454"/>
    </location>
</feature>
<keyword evidence="4" id="KW-0413">Isomerase</keyword>
<dbReference type="GO" id="GO:0031119">
    <property type="term" value="P:tRNA pseudouridine synthesis"/>
    <property type="evidence" value="ECO:0007669"/>
    <property type="project" value="TreeGrafter"/>
</dbReference>
<evidence type="ECO:0000256" key="6">
    <source>
        <dbReference type="SAM" id="Phobius"/>
    </source>
</evidence>
<evidence type="ECO:0000256" key="1">
    <source>
        <dbReference type="ARBA" id="ARBA00009652"/>
    </source>
</evidence>
<evidence type="ECO:0000256" key="5">
    <source>
        <dbReference type="SAM" id="MobiDB-lite"/>
    </source>
</evidence>
<dbReference type="PANTHER" id="PTHR21568">
    <property type="entry name" value="TRNA PSEUDOURIDINE SYNTHASE PUS10"/>
    <property type="match status" value="1"/>
</dbReference>